<name>A0A482VPD5_ASBVE</name>
<dbReference type="AlphaFoldDB" id="A0A482VPD5"/>
<dbReference type="EMBL" id="QDEB01077435">
    <property type="protein sequence ID" value="RZC34705.1"/>
    <property type="molecule type" value="Genomic_DNA"/>
</dbReference>
<sequence>MDREKRSGCLASPIPVFKSV</sequence>
<comment type="caution">
    <text evidence="1">The sequence shown here is derived from an EMBL/GenBank/DDBJ whole genome shotgun (WGS) entry which is preliminary data.</text>
</comment>
<gene>
    <name evidence="1" type="ORF">BDFB_015139</name>
</gene>
<proteinExistence type="predicted"/>
<reference evidence="1 2" key="1">
    <citation type="submission" date="2017-03" db="EMBL/GenBank/DDBJ databases">
        <title>Genome of the blue death feigning beetle - Asbolus verrucosus.</title>
        <authorList>
            <person name="Rider S.D."/>
        </authorList>
    </citation>
    <scope>NUCLEOTIDE SEQUENCE [LARGE SCALE GENOMIC DNA]</scope>
    <source>
        <strain evidence="1">Butters</strain>
        <tissue evidence="1">Head and leg muscle</tissue>
    </source>
</reference>
<organism evidence="1 2">
    <name type="scientific">Asbolus verrucosus</name>
    <name type="common">Desert ironclad beetle</name>
    <dbReference type="NCBI Taxonomy" id="1661398"/>
    <lineage>
        <taxon>Eukaryota</taxon>
        <taxon>Metazoa</taxon>
        <taxon>Ecdysozoa</taxon>
        <taxon>Arthropoda</taxon>
        <taxon>Hexapoda</taxon>
        <taxon>Insecta</taxon>
        <taxon>Pterygota</taxon>
        <taxon>Neoptera</taxon>
        <taxon>Endopterygota</taxon>
        <taxon>Coleoptera</taxon>
        <taxon>Polyphaga</taxon>
        <taxon>Cucujiformia</taxon>
        <taxon>Tenebrionidae</taxon>
        <taxon>Pimeliinae</taxon>
        <taxon>Asbolus</taxon>
    </lineage>
</organism>
<evidence type="ECO:0000313" key="2">
    <source>
        <dbReference type="Proteomes" id="UP000292052"/>
    </source>
</evidence>
<dbReference type="Proteomes" id="UP000292052">
    <property type="component" value="Unassembled WGS sequence"/>
</dbReference>
<accession>A0A482VPD5</accession>
<keyword evidence="2" id="KW-1185">Reference proteome</keyword>
<protein>
    <submittedName>
        <fullName evidence="1">Uncharacterized protein</fullName>
    </submittedName>
</protein>
<evidence type="ECO:0000313" key="1">
    <source>
        <dbReference type="EMBL" id="RZC34705.1"/>
    </source>
</evidence>